<evidence type="ECO:0000256" key="2">
    <source>
        <dbReference type="SAM" id="MobiDB-lite"/>
    </source>
</evidence>
<keyword evidence="1" id="KW-0175">Coiled coil</keyword>
<dbReference type="EMBL" id="CAACVR010000045">
    <property type="protein sequence ID" value="VEU23352.1"/>
    <property type="molecule type" value="Genomic_DNA"/>
</dbReference>
<evidence type="ECO:0000259" key="3">
    <source>
        <dbReference type="Pfam" id="PF04194"/>
    </source>
</evidence>
<gene>
    <name evidence="4" type="ORF">BRENAR_LOCUS4083</name>
</gene>
<feature type="coiled-coil region" evidence="1">
    <location>
        <begin position="126"/>
        <end position="158"/>
    </location>
</feature>
<keyword evidence="5" id="KW-1185">Reference proteome</keyword>
<dbReference type="FunCoup" id="A0A448YR13">
    <property type="interactions" value="358"/>
</dbReference>
<reference evidence="4 5" key="1">
    <citation type="submission" date="2018-12" db="EMBL/GenBank/DDBJ databases">
        <authorList>
            <person name="Tiukova I."/>
            <person name="Dainat J."/>
        </authorList>
    </citation>
    <scope>NUCLEOTIDE SEQUENCE [LARGE SCALE GENOMIC DNA]</scope>
</reference>
<feature type="region of interest" description="Disordered" evidence="2">
    <location>
        <begin position="160"/>
        <end position="194"/>
    </location>
</feature>
<dbReference type="InParanoid" id="A0A448YR13"/>
<dbReference type="Pfam" id="PF04194">
    <property type="entry name" value="PDCD2_C"/>
    <property type="match status" value="1"/>
</dbReference>
<feature type="compositionally biased region" description="Polar residues" evidence="2">
    <location>
        <begin position="164"/>
        <end position="184"/>
    </location>
</feature>
<proteinExistence type="predicted"/>
<evidence type="ECO:0000313" key="5">
    <source>
        <dbReference type="Proteomes" id="UP000290900"/>
    </source>
</evidence>
<organism evidence="4 5">
    <name type="scientific">Brettanomyces naardenensis</name>
    <name type="common">Yeast</name>
    <dbReference type="NCBI Taxonomy" id="13370"/>
    <lineage>
        <taxon>Eukaryota</taxon>
        <taxon>Fungi</taxon>
        <taxon>Dikarya</taxon>
        <taxon>Ascomycota</taxon>
        <taxon>Saccharomycotina</taxon>
        <taxon>Pichiomycetes</taxon>
        <taxon>Pichiales</taxon>
        <taxon>Pichiaceae</taxon>
        <taxon>Brettanomyces</taxon>
    </lineage>
</organism>
<dbReference type="GO" id="GO:0030490">
    <property type="term" value="P:maturation of SSU-rRNA"/>
    <property type="evidence" value="ECO:0007669"/>
    <property type="project" value="TreeGrafter"/>
</dbReference>
<dbReference type="PANTHER" id="PTHR47524:SF1">
    <property type="entry name" value="20S RRNA ACCUMULATION PROTEIN 4"/>
    <property type="match status" value="1"/>
</dbReference>
<name>A0A448YR13_BRENA</name>
<evidence type="ECO:0000256" key="1">
    <source>
        <dbReference type="SAM" id="Coils"/>
    </source>
</evidence>
<sequence>METEDNIEDAFSEDEYQADEVRHSNVLLGFAEVLISEEETPVIEDTFIGGKPLWLHPESPPSPDLLVCKNCNSPLRLFLQTNSPLAHTLYDRIIYIFGCNKPQCRRKKGSVRAIRSLRKDPETMKRREIEDKKAANKLKLEQEKLEAKREKNRKLTQDLFGASSKDSGSNPFGSNPFASSDNSFTEPEKEKTNEEAEIIASEYLSEVPSASHLRAALKKLEVKLPSFPGYILDIDDEFLNPGQQVLEPLPNDITLKEALDSEGRETGILTKMPEKINNADAEEMMKSLDDVAFRHFTEIISFNTKQVLRYDIGGVPLLYSTKDDVSKAFYDERGKLRKPELFNIPTPGYHPNGSRRFELQLMPQAIIDFESDGSIDILKDGMEWGTILVATDSDDFIPDAYFDENYVAYVEEWCGVQWEEEVKF</sequence>
<feature type="domain" description="Programmed cell death protein 2 C-terminal" evidence="3">
    <location>
        <begin position="290"/>
        <end position="418"/>
    </location>
</feature>
<protein>
    <submittedName>
        <fullName evidence="4">DEKNAAC104603</fullName>
    </submittedName>
</protein>
<dbReference type="OrthoDB" id="443682at2759"/>
<dbReference type="Proteomes" id="UP000290900">
    <property type="component" value="Unassembled WGS sequence"/>
</dbReference>
<accession>A0A448YR13</accession>
<dbReference type="GO" id="GO:0005737">
    <property type="term" value="C:cytoplasm"/>
    <property type="evidence" value="ECO:0007669"/>
    <property type="project" value="InterPro"/>
</dbReference>
<dbReference type="PANTHER" id="PTHR47524">
    <property type="entry name" value="20S RRNA ACCUMULATION PROTEIN 4"/>
    <property type="match status" value="1"/>
</dbReference>
<evidence type="ECO:0000313" key="4">
    <source>
        <dbReference type="EMBL" id="VEU23352.1"/>
    </source>
</evidence>
<dbReference type="InterPro" id="IPR007320">
    <property type="entry name" value="PDCD2_C"/>
</dbReference>
<dbReference type="AlphaFoldDB" id="A0A448YR13"/>
<dbReference type="STRING" id="13370.A0A448YR13"/>